<keyword evidence="2" id="KW-1185">Reference proteome</keyword>
<gene>
    <name evidence="1" type="ORF">E6C60_0583</name>
</gene>
<accession>A0A4P8XFW7</accession>
<dbReference type="Pfam" id="PF26595">
    <property type="entry name" value="A_ENA"/>
    <property type="match status" value="1"/>
</dbReference>
<proteinExistence type="predicted"/>
<dbReference type="NCBIfam" id="TIGR03721">
    <property type="entry name" value="exospore_TM"/>
    <property type="match status" value="1"/>
</dbReference>
<dbReference type="InterPro" id="IPR021210">
    <property type="entry name" value="Exosporium_BclB"/>
</dbReference>
<dbReference type="InterPro" id="IPR058705">
    <property type="entry name" value="A_ENA"/>
</dbReference>
<dbReference type="Proteomes" id="UP000300879">
    <property type="component" value="Chromosome"/>
</dbReference>
<dbReference type="KEGG" id="palo:E6C60_0583"/>
<sequence length="294" mass="28837">MSQANIPNVTPSITVTRDEALNLLLASIAIEELGLGHIINAEAEKIQYAVGTLPGLTVPSTINDLIAVNSSVKSTMQELLKKEMLLQHKLESVLGAVESGGGTGTTGATGPTGPTGATGAPGAGAVIPYASGLPVTLTTVAGGLVGTVGLIGFGSSVSGVSALGGTIDLTGVGGNLLNFAFSAPRAGTITDIAAFFSTTVALNLIGSTVTITAQLYRASPPSNTFVAIPGGFVTLAPALSGAVAVGATSNGLNSGLAIPVAAEDRLLLAFEATASGLSLINLVVGYAGAGITIN</sequence>
<dbReference type="AlphaFoldDB" id="A0A4P8XFW7"/>
<dbReference type="RefSeq" id="WP_233281115.1">
    <property type="nucleotide sequence ID" value="NZ_CP040396.1"/>
</dbReference>
<evidence type="ECO:0000313" key="2">
    <source>
        <dbReference type="Proteomes" id="UP000300879"/>
    </source>
</evidence>
<reference evidence="1 2" key="1">
    <citation type="submission" date="2019-05" db="EMBL/GenBank/DDBJ databases">
        <authorList>
            <person name="Chen C."/>
        </authorList>
    </citation>
    <scope>NUCLEOTIDE SEQUENCE [LARGE SCALE GENOMIC DNA]</scope>
    <source>
        <strain evidence="1 2">HB172198</strain>
    </source>
</reference>
<evidence type="ECO:0000313" key="1">
    <source>
        <dbReference type="EMBL" id="QCT01306.1"/>
    </source>
</evidence>
<evidence type="ECO:0008006" key="3">
    <source>
        <dbReference type="Google" id="ProtNLM"/>
    </source>
</evidence>
<organism evidence="1 2">
    <name type="scientific">Paenibacillus algicola</name>
    <dbReference type="NCBI Taxonomy" id="2565926"/>
    <lineage>
        <taxon>Bacteria</taxon>
        <taxon>Bacillati</taxon>
        <taxon>Bacillota</taxon>
        <taxon>Bacilli</taxon>
        <taxon>Bacillales</taxon>
        <taxon>Paenibacillaceae</taxon>
        <taxon>Paenibacillus</taxon>
    </lineage>
</organism>
<name>A0A4P8XFW7_9BACL</name>
<dbReference type="EMBL" id="CP040396">
    <property type="protein sequence ID" value="QCT01306.1"/>
    <property type="molecule type" value="Genomic_DNA"/>
</dbReference>
<protein>
    <recommendedName>
        <fullName evidence="3">BclB C-terminal domain-containing protein</fullName>
    </recommendedName>
</protein>